<dbReference type="AlphaFoldDB" id="W4GKR8"/>
<reference evidence="1" key="1">
    <citation type="submission" date="2013-12" db="EMBL/GenBank/DDBJ databases">
        <title>The Genome Sequence of Aphanomyces astaci APO3.</title>
        <authorList>
            <consortium name="The Broad Institute Genomics Platform"/>
            <person name="Russ C."/>
            <person name="Tyler B."/>
            <person name="van West P."/>
            <person name="Dieguez-Uribeondo J."/>
            <person name="Young S.K."/>
            <person name="Zeng Q."/>
            <person name="Gargeya S."/>
            <person name="Fitzgerald M."/>
            <person name="Abouelleil A."/>
            <person name="Alvarado L."/>
            <person name="Chapman S.B."/>
            <person name="Gainer-Dewar J."/>
            <person name="Goldberg J."/>
            <person name="Griggs A."/>
            <person name="Gujja S."/>
            <person name="Hansen M."/>
            <person name="Howarth C."/>
            <person name="Imamovic A."/>
            <person name="Ireland A."/>
            <person name="Larimer J."/>
            <person name="McCowan C."/>
            <person name="Murphy C."/>
            <person name="Pearson M."/>
            <person name="Poon T.W."/>
            <person name="Priest M."/>
            <person name="Roberts A."/>
            <person name="Saif S."/>
            <person name="Shea T."/>
            <person name="Sykes S."/>
            <person name="Wortman J."/>
            <person name="Nusbaum C."/>
            <person name="Birren B."/>
        </authorList>
    </citation>
    <scope>NUCLEOTIDE SEQUENCE [LARGE SCALE GENOMIC DNA]</scope>
    <source>
        <strain evidence="1">APO3</strain>
    </source>
</reference>
<name>W4GKR8_APHAT</name>
<organism evidence="1">
    <name type="scientific">Aphanomyces astaci</name>
    <name type="common">Crayfish plague agent</name>
    <dbReference type="NCBI Taxonomy" id="112090"/>
    <lineage>
        <taxon>Eukaryota</taxon>
        <taxon>Sar</taxon>
        <taxon>Stramenopiles</taxon>
        <taxon>Oomycota</taxon>
        <taxon>Saprolegniomycetes</taxon>
        <taxon>Saprolegniales</taxon>
        <taxon>Verrucalvaceae</taxon>
        <taxon>Aphanomyces</taxon>
    </lineage>
</organism>
<proteinExistence type="predicted"/>
<protein>
    <submittedName>
        <fullName evidence="1">Uncharacterized protein</fullName>
    </submittedName>
</protein>
<gene>
    <name evidence="1" type="ORF">H257_06874</name>
</gene>
<evidence type="ECO:0000313" key="1">
    <source>
        <dbReference type="EMBL" id="ETV79614.1"/>
    </source>
</evidence>
<dbReference type="EMBL" id="KI913127">
    <property type="protein sequence ID" value="ETV79614.1"/>
    <property type="molecule type" value="Genomic_DNA"/>
</dbReference>
<sequence>MARGRTLTRDLLRLLAFYMSRGDNSAPKKSDFGTVTAATPAAIRTVHRTRLLHTTQNIELVKEFVRTRRATRTRTTAVDVMTYRLVWPLSGNVDSTRLSTLFACEEWDKYLVLVSHCPYSDDEQMAGTPSNGCVLASMARRRHNTTVDAFVDVHCKFEHQRRRFFACCSEVEAVVARPP</sequence>
<dbReference type="VEuPathDB" id="FungiDB:H257_06874"/>
<accession>W4GKR8</accession>
<dbReference type="GeneID" id="20808870"/>
<dbReference type="RefSeq" id="XP_009830550.1">
    <property type="nucleotide sequence ID" value="XM_009832248.1"/>
</dbReference>